<comment type="caution">
    <text evidence="2">The sequence shown here is derived from an EMBL/GenBank/DDBJ whole genome shotgun (WGS) entry which is preliminary data.</text>
</comment>
<feature type="compositionally biased region" description="Polar residues" evidence="1">
    <location>
        <begin position="379"/>
        <end position="397"/>
    </location>
</feature>
<feature type="region of interest" description="Disordered" evidence="1">
    <location>
        <begin position="51"/>
        <end position="75"/>
    </location>
</feature>
<organism evidence="2 3">
    <name type="scientific">Chlamydomonas eustigma</name>
    <dbReference type="NCBI Taxonomy" id="1157962"/>
    <lineage>
        <taxon>Eukaryota</taxon>
        <taxon>Viridiplantae</taxon>
        <taxon>Chlorophyta</taxon>
        <taxon>core chlorophytes</taxon>
        <taxon>Chlorophyceae</taxon>
        <taxon>CS clade</taxon>
        <taxon>Chlamydomonadales</taxon>
        <taxon>Chlamydomonadaceae</taxon>
        <taxon>Chlamydomonas</taxon>
    </lineage>
</organism>
<accession>A0A250XAC0</accession>
<dbReference type="AlphaFoldDB" id="A0A250XAC0"/>
<feature type="region of interest" description="Disordered" evidence="1">
    <location>
        <begin position="152"/>
        <end position="208"/>
    </location>
</feature>
<evidence type="ECO:0000256" key="1">
    <source>
        <dbReference type="SAM" id="MobiDB-lite"/>
    </source>
</evidence>
<dbReference type="EMBL" id="BEGY01000047">
    <property type="protein sequence ID" value="GAX79986.1"/>
    <property type="molecule type" value="Genomic_DNA"/>
</dbReference>
<feature type="compositionally biased region" description="Basic and acidic residues" evidence="1">
    <location>
        <begin position="174"/>
        <end position="183"/>
    </location>
</feature>
<dbReference type="Gene3D" id="1.25.70.10">
    <property type="entry name" value="Transcription termination factor 3, mitochondrial"/>
    <property type="match status" value="1"/>
</dbReference>
<sequence length="1015" mass="111100">MIIKSHIPCTLVVTTGQSKTGTVDCRSRSIVCYQCKDFCLKPGLRNSKRCSHVAAHSTSVDKTRRSGKSSPVAAEDKVLSREDLKQKYAGLTRLKLSSHVEALQSPKADLNVRAKDNIEPGVVKAAPLPPVSNDAKVRMKLQEFTLAHGKRAWGQTPVEAQKTSQEGGPTMHTAAERSLEPKRRSQVKGAQTSRPAGSPAQIDHSAQEFSRPISVSNTWMSAAEPQQLSVRNARSLPPTDAYEIVYGAMDLDEEDKTHTSTSTNMRSEVGINLSRQHVSASSKTSTVNPPRGDSHASIKGHAAGAEEDNMLQSLAATTPLERLTSDTSFVGKLLAKAQSSKSTLLSSVAEALFSSVPSLGLKFGGPWSSSVSVSGVHNTTEAPLTSTEQGSSASAQVPSRALTDRGHGGEEGFSPTQAGPSTHSPSSHDYPTTSSRLMPRKEIGKPGSGLLRRRSDACRAPEQQDNAASGPRLGALSLNKTSKRSMMPSASSVTEGPSVTELRHTLPLAPAPLPPSMQKQRHDLLHARTQSAHSMLVLDSKRVPSMSFPRWRKVPLAAAKSLMRIQSQQYKVGQRQGYSRRLDRLVMAGGKGSQDVEGPLGFTHENPKPFQDGEGVLRGDHADPADVIAAEGEATHAEKDWQSLRGQYNAEVEIVNEVVEKFLGMRLPEKAFYGKRADQLAGMNLPELKAQCGVWLDICGVEYTKKFLEKEPTLLVKHPSWLLKALEVFNKELELDPAECLQFALKNTALLSVTPERLNDVMSELGELLGMQPEECRRMIMKNTTLLTMEEPLKEKVEALNVLLPVSQSKLSQILRQRPSLLTHNMVKLAMTIAELSNVTQLPLFNIAMLVAGQPALVGINRERIQSRWFRLNELVKQHPPWHDQLQGYSPPSLARCLAASDVVVERLAEVLELGRQNDTAAAKLKRILSMSEDRFRAAFTEKGKVRKSRISKHKDPDFAERIVLEAVPSHPKDYGQVPSCADDDGEMHPIKLAYERENIDGGDQLQRKRLISAV</sequence>
<dbReference type="InterPro" id="IPR038538">
    <property type="entry name" value="MTERF_sf"/>
</dbReference>
<gene>
    <name evidence="2" type="ORF">CEUSTIGMA_g7425.t1</name>
</gene>
<dbReference type="OrthoDB" id="543523at2759"/>
<dbReference type="Proteomes" id="UP000232323">
    <property type="component" value="Unassembled WGS sequence"/>
</dbReference>
<protein>
    <submittedName>
        <fullName evidence="2">Uncharacterized protein</fullName>
    </submittedName>
</protein>
<feature type="compositionally biased region" description="Polar residues" evidence="1">
    <location>
        <begin position="488"/>
        <end position="497"/>
    </location>
</feature>
<evidence type="ECO:0000313" key="3">
    <source>
        <dbReference type="Proteomes" id="UP000232323"/>
    </source>
</evidence>
<evidence type="ECO:0000313" key="2">
    <source>
        <dbReference type="EMBL" id="GAX79986.1"/>
    </source>
</evidence>
<proteinExistence type="predicted"/>
<feature type="region of interest" description="Disordered" evidence="1">
    <location>
        <begin position="379"/>
        <end position="500"/>
    </location>
</feature>
<feature type="region of interest" description="Disordered" evidence="1">
    <location>
        <begin position="275"/>
        <end position="299"/>
    </location>
</feature>
<feature type="compositionally biased region" description="Polar residues" evidence="1">
    <location>
        <begin position="275"/>
        <end position="288"/>
    </location>
</feature>
<feature type="compositionally biased region" description="Polar residues" evidence="1">
    <location>
        <begin position="414"/>
        <end position="436"/>
    </location>
</feature>
<name>A0A250XAC0_9CHLO</name>
<keyword evidence="3" id="KW-1185">Reference proteome</keyword>
<reference evidence="2 3" key="1">
    <citation type="submission" date="2017-08" db="EMBL/GenBank/DDBJ databases">
        <title>Acidophilic green algal genome provides insights into adaptation to an acidic environment.</title>
        <authorList>
            <person name="Hirooka S."/>
            <person name="Hirose Y."/>
            <person name="Kanesaki Y."/>
            <person name="Higuchi S."/>
            <person name="Fujiwara T."/>
            <person name="Onuma R."/>
            <person name="Era A."/>
            <person name="Ohbayashi R."/>
            <person name="Uzuka A."/>
            <person name="Nozaki H."/>
            <person name="Yoshikawa H."/>
            <person name="Miyagishima S.Y."/>
        </authorList>
    </citation>
    <scope>NUCLEOTIDE SEQUENCE [LARGE SCALE GENOMIC DNA]</scope>
    <source>
        <strain evidence="2 3">NIES-2499</strain>
    </source>
</reference>